<proteinExistence type="predicted"/>
<reference evidence="3" key="1">
    <citation type="journal article" date="2016" name="Genome Announc.">
        <title>Complete genome sequence of Alkaliphilus metalliredigens strain QYMF, an alkaliphilic and metal-reducing bacterium isolated from borax-contaminated leachate ponds.</title>
        <authorList>
            <person name="Hwang C."/>
            <person name="Copeland A."/>
            <person name="Lucas S."/>
            <person name="Lapidus A."/>
            <person name="Barry K."/>
            <person name="Detter J.C."/>
            <person name="Glavina Del Rio T."/>
            <person name="Hammon N."/>
            <person name="Israni S."/>
            <person name="Dalin E."/>
            <person name="Tice H."/>
            <person name="Pitluck S."/>
            <person name="Chertkov O."/>
            <person name="Brettin T."/>
            <person name="Bruce D."/>
            <person name="Han C."/>
            <person name="Schmutz J."/>
            <person name="Larimer F."/>
            <person name="Land M.L."/>
            <person name="Hauser L."/>
            <person name="Kyrpides N."/>
            <person name="Mikhailova N."/>
            <person name="Ye Q."/>
            <person name="Zhou J."/>
            <person name="Richardson P."/>
            <person name="Fields M.W."/>
        </authorList>
    </citation>
    <scope>NUCLEOTIDE SEQUENCE [LARGE SCALE GENOMIC DNA]</scope>
    <source>
        <strain evidence="3">QYMF</strain>
    </source>
</reference>
<dbReference type="AlphaFoldDB" id="A6TQ47"/>
<organism evidence="2 3">
    <name type="scientific">Alkaliphilus metalliredigens (strain QYMF)</name>
    <dbReference type="NCBI Taxonomy" id="293826"/>
    <lineage>
        <taxon>Bacteria</taxon>
        <taxon>Bacillati</taxon>
        <taxon>Bacillota</taxon>
        <taxon>Clostridia</taxon>
        <taxon>Peptostreptococcales</taxon>
        <taxon>Natronincolaceae</taxon>
        <taxon>Alkaliphilus</taxon>
    </lineage>
</organism>
<dbReference type="NCBIfam" id="TIGR00277">
    <property type="entry name" value="HDIG"/>
    <property type="match status" value="1"/>
</dbReference>
<keyword evidence="3" id="KW-1185">Reference proteome</keyword>
<dbReference type="SUPFAM" id="SSF109604">
    <property type="entry name" value="HD-domain/PDEase-like"/>
    <property type="match status" value="1"/>
</dbReference>
<sequence length="166" mass="18966">MREGEKGMKRVDKILGNLQYQIYLQRNMEAETDRVLCRHNLQHCLDVARVGYIVALENNLEVEKELIYATALLHDIGRWRQYADGTDHAVTGGELAKGILMDCDFSEFEIELIVQAIIKHRKGTDLETALEQVIFEGDKKSRLCIDCGAIQGCKRFTGNNKPLLHY</sequence>
<name>A6TQ47_ALKMQ</name>
<keyword evidence="2" id="KW-0378">Hydrolase</keyword>
<accession>A6TQ47</accession>
<dbReference type="HOGENOM" id="CLU_106618_0_0_9"/>
<dbReference type="EMBL" id="CP000724">
    <property type="protein sequence ID" value="ABR48315.1"/>
    <property type="molecule type" value="Genomic_DNA"/>
</dbReference>
<evidence type="ECO:0000313" key="2">
    <source>
        <dbReference type="EMBL" id="ABR48315.1"/>
    </source>
</evidence>
<dbReference type="STRING" id="293826.Amet_2156"/>
<dbReference type="Pfam" id="PF01966">
    <property type="entry name" value="HD"/>
    <property type="match status" value="1"/>
</dbReference>
<gene>
    <name evidence="2" type="ordered locus">Amet_2156</name>
</gene>
<dbReference type="CDD" id="cd00077">
    <property type="entry name" value="HDc"/>
    <property type="match status" value="1"/>
</dbReference>
<dbReference type="Proteomes" id="UP000001572">
    <property type="component" value="Chromosome"/>
</dbReference>
<dbReference type="InterPro" id="IPR003607">
    <property type="entry name" value="HD/PDEase_dom"/>
</dbReference>
<dbReference type="eggNOG" id="COG1418">
    <property type="taxonomic scope" value="Bacteria"/>
</dbReference>
<dbReference type="InterPro" id="IPR006675">
    <property type="entry name" value="HDIG_dom"/>
</dbReference>
<dbReference type="KEGG" id="amt:Amet_2156"/>
<dbReference type="InterPro" id="IPR006674">
    <property type="entry name" value="HD_domain"/>
</dbReference>
<evidence type="ECO:0000259" key="1">
    <source>
        <dbReference type="SMART" id="SM00471"/>
    </source>
</evidence>
<dbReference type="Gene3D" id="1.10.3210.10">
    <property type="entry name" value="Hypothetical protein af1432"/>
    <property type="match status" value="1"/>
</dbReference>
<dbReference type="GO" id="GO:0016787">
    <property type="term" value="F:hydrolase activity"/>
    <property type="evidence" value="ECO:0007669"/>
    <property type="project" value="UniProtKB-KW"/>
</dbReference>
<protein>
    <submittedName>
        <fullName evidence="2">Metal dependent phosphohydrolase</fullName>
    </submittedName>
</protein>
<feature type="domain" description="HD/PDEase" evidence="1">
    <location>
        <begin position="36"/>
        <end position="152"/>
    </location>
</feature>
<dbReference type="SMART" id="SM00471">
    <property type="entry name" value="HDc"/>
    <property type="match status" value="1"/>
</dbReference>
<evidence type="ECO:0000313" key="3">
    <source>
        <dbReference type="Proteomes" id="UP000001572"/>
    </source>
</evidence>